<dbReference type="PANTHER" id="PTHR30055">
    <property type="entry name" value="HTH-TYPE TRANSCRIPTIONAL REGULATOR RUTR"/>
    <property type="match status" value="1"/>
</dbReference>
<dbReference type="PRINTS" id="PR00455">
    <property type="entry name" value="HTHTETR"/>
</dbReference>
<dbReference type="InterPro" id="IPR001647">
    <property type="entry name" value="HTH_TetR"/>
</dbReference>
<dbReference type="SUPFAM" id="SSF46689">
    <property type="entry name" value="Homeodomain-like"/>
    <property type="match status" value="1"/>
</dbReference>
<comment type="caution">
    <text evidence="6">The sequence shown here is derived from an EMBL/GenBank/DDBJ whole genome shotgun (WGS) entry which is preliminary data.</text>
</comment>
<dbReference type="InterPro" id="IPR050109">
    <property type="entry name" value="HTH-type_TetR-like_transc_reg"/>
</dbReference>
<feature type="domain" description="HTH tetR-type" evidence="5">
    <location>
        <begin position="75"/>
        <end position="135"/>
    </location>
</feature>
<sequence length="267" mass="27985">MADDRDRLSAASRALADAAAQLTRALGAQAERVIPDVGEAVAQGLREAARELADATGSLADETRTKDERRRRKVDRTRADLLDAAARVFAARGFEGASVDDVAAEAGYTKGAVYAHFGSKRELFLAVARARLGEAGDPAQHTVPGVGPDGVEVGTLTDALALSSDDPRLLLAVELLAYALRHPGDADELAGFYARAFDALVEHVADLRRARDAREGRASAPGTTQDDRDTTLGVVALLNVAPLGARLLGPDHITPAAGARVIARLLA</sequence>
<dbReference type="Pfam" id="PF00440">
    <property type="entry name" value="TetR_N"/>
    <property type="match status" value="1"/>
</dbReference>
<evidence type="ECO:0000256" key="3">
    <source>
        <dbReference type="ARBA" id="ARBA00023163"/>
    </source>
</evidence>
<feature type="DNA-binding region" description="H-T-H motif" evidence="4">
    <location>
        <begin position="98"/>
        <end position="117"/>
    </location>
</feature>
<dbReference type="PANTHER" id="PTHR30055:SF234">
    <property type="entry name" value="HTH-TYPE TRANSCRIPTIONAL REGULATOR BETI"/>
    <property type="match status" value="1"/>
</dbReference>
<protein>
    <submittedName>
        <fullName evidence="6">TetR/AcrR family transcriptional regulator</fullName>
    </submittedName>
</protein>
<evidence type="ECO:0000313" key="6">
    <source>
        <dbReference type="EMBL" id="MBD7919132.1"/>
    </source>
</evidence>
<evidence type="ECO:0000313" key="7">
    <source>
        <dbReference type="Proteomes" id="UP000604241"/>
    </source>
</evidence>
<reference evidence="6 7" key="1">
    <citation type="submission" date="2020-08" db="EMBL/GenBank/DDBJ databases">
        <title>A Genomic Blueprint of the Chicken Gut Microbiome.</title>
        <authorList>
            <person name="Gilroy R."/>
            <person name="Ravi A."/>
            <person name="Getino M."/>
            <person name="Pursley I."/>
            <person name="Horton D.L."/>
            <person name="Alikhan N.-F."/>
            <person name="Baker D."/>
            <person name="Gharbi K."/>
            <person name="Hall N."/>
            <person name="Watson M."/>
            <person name="Adriaenssens E.M."/>
            <person name="Foster-Nyarko E."/>
            <person name="Jarju S."/>
            <person name="Secka A."/>
            <person name="Antonio M."/>
            <person name="Oren A."/>
            <person name="Chaudhuri R."/>
            <person name="La Ragione R.M."/>
            <person name="Hildebrand F."/>
            <person name="Pallen M.J."/>
        </authorList>
    </citation>
    <scope>NUCLEOTIDE SEQUENCE [LARGE SCALE GENOMIC DNA]</scope>
    <source>
        <strain evidence="6 7">Sa3CUA2</strain>
    </source>
</reference>
<evidence type="ECO:0000256" key="4">
    <source>
        <dbReference type="PROSITE-ProRule" id="PRU00335"/>
    </source>
</evidence>
<proteinExistence type="predicted"/>
<dbReference type="InterPro" id="IPR009057">
    <property type="entry name" value="Homeodomain-like_sf"/>
</dbReference>
<accession>A0ABR8QFC0</accession>
<name>A0ABR8QFC0_9CELL</name>
<dbReference type="PROSITE" id="PS50977">
    <property type="entry name" value="HTH_TETR_2"/>
    <property type="match status" value="1"/>
</dbReference>
<keyword evidence="3" id="KW-0804">Transcription</keyword>
<keyword evidence="2 4" id="KW-0238">DNA-binding</keyword>
<evidence type="ECO:0000256" key="2">
    <source>
        <dbReference type="ARBA" id="ARBA00023125"/>
    </source>
</evidence>
<gene>
    <name evidence="6" type="ORF">H9657_12710</name>
</gene>
<evidence type="ECO:0000256" key="1">
    <source>
        <dbReference type="ARBA" id="ARBA00023015"/>
    </source>
</evidence>
<dbReference type="RefSeq" id="WP_191783780.1">
    <property type="nucleotide sequence ID" value="NZ_JACSQV010000010.1"/>
</dbReference>
<dbReference type="EMBL" id="JACSQV010000010">
    <property type="protein sequence ID" value="MBD7919132.1"/>
    <property type="molecule type" value="Genomic_DNA"/>
</dbReference>
<keyword evidence="1" id="KW-0805">Transcription regulation</keyword>
<evidence type="ECO:0000259" key="5">
    <source>
        <dbReference type="PROSITE" id="PS50977"/>
    </source>
</evidence>
<dbReference type="Proteomes" id="UP000604241">
    <property type="component" value="Unassembled WGS sequence"/>
</dbReference>
<keyword evidence="7" id="KW-1185">Reference proteome</keyword>
<organism evidence="6 7">
    <name type="scientific">Cellulomonas avistercoris</name>
    <dbReference type="NCBI Taxonomy" id="2762242"/>
    <lineage>
        <taxon>Bacteria</taxon>
        <taxon>Bacillati</taxon>
        <taxon>Actinomycetota</taxon>
        <taxon>Actinomycetes</taxon>
        <taxon>Micrococcales</taxon>
        <taxon>Cellulomonadaceae</taxon>
        <taxon>Cellulomonas</taxon>
    </lineage>
</organism>
<dbReference type="Gene3D" id="1.10.357.10">
    <property type="entry name" value="Tetracycline Repressor, domain 2"/>
    <property type="match status" value="1"/>
</dbReference>